<dbReference type="Proteomes" id="UP000308978">
    <property type="component" value="Unassembled WGS sequence"/>
</dbReference>
<dbReference type="RefSeq" id="WP_136432706.1">
    <property type="nucleotide sequence ID" value="NZ_SSTJ01000001.1"/>
</dbReference>
<gene>
    <name evidence="2" type="ORF">E5986_01505</name>
</gene>
<protein>
    <submittedName>
        <fullName evidence="2">Uncharacterized protein</fullName>
    </submittedName>
</protein>
<reference evidence="2 3" key="1">
    <citation type="submission" date="2019-04" db="EMBL/GenBank/DDBJ databases">
        <title>Microbes associate with the intestines of laboratory mice.</title>
        <authorList>
            <person name="Navarre W."/>
            <person name="Wong E."/>
            <person name="Huang K.C."/>
            <person name="Tropini C."/>
            <person name="Ng K."/>
            <person name="Yu B."/>
        </authorList>
    </citation>
    <scope>NUCLEOTIDE SEQUENCE [LARGE SCALE GENOMIC DNA]</scope>
    <source>
        <strain evidence="2 3">NM80_B27</strain>
    </source>
</reference>
<organism evidence="2 3">
    <name type="scientific">Adlercreutzia caecimuris</name>
    <dbReference type="NCBI Taxonomy" id="671266"/>
    <lineage>
        <taxon>Bacteria</taxon>
        <taxon>Bacillati</taxon>
        <taxon>Actinomycetota</taxon>
        <taxon>Coriobacteriia</taxon>
        <taxon>Eggerthellales</taxon>
        <taxon>Eggerthellaceae</taxon>
        <taxon>Adlercreutzia</taxon>
    </lineage>
</organism>
<name>A0A4S4G7W9_9ACTN</name>
<keyword evidence="1" id="KW-1133">Transmembrane helix</keyword>
<feature type="transmembrane region" description="Helical" evidence="1">
    <location>
        <begin position="13"/>
        <end position="35"/>
    </location>
</feature>
<keyword evidence="1" id="KW-0472">Membrane</keyword>
<accession>A0A4S4G7W9</accession>
<dbReference type="EMBL" id="SSTJ01000001">
    <property type="protein sequence ID" value="THG38991.1"/>
    <property type="molecule type" value="Genomic_DNA"/>
</dbReference>
<evidence type="ECO:0000313" key="2">
    <source>
        <dbReference type="EMBL" id="THG38991.1"/>
    </source>
</evidence>
<proteinExistence type="predicted"/>
<comment type="caution">
    <text evidence="2">The sequence shown here is derived from an EMBL/GenBank/DDBJ whole genome shotgun (WGS) entry which is preliminary data.</text>
</comment>
<dbReference type="AlphaFoldDB" id="A0A4S4G7W9"/>
<evidence type="ECO:0000313" key="3">
    <source>
        <dbReference type="Proteomes" id="UP000308978"/>
    </source>
</evidence>
<sequence length="132" mass="14897">MNGELYDAMVGDFGPIITLIAVGTISIIAILKLGIKFDLNEYFVSRKNRHRSLARLNCPHIRIAPEQNGISYQSLFVSPSGTLDWVCTQCGTVTHAPLSESEVEEMAKFYLANPKKYSKKMRKFEKHAKKSF</sequence>
<evidence type="ECO:0000256" key="1">
    <source>
        <dbReference type="SAM" id="Phobius"/>
    </source>
</evidence>
<keyword evidence="1" id="KW-0812">Transmembrane</keyword>